<keyword evidence="2" id="KW-1185">Reference proteome</keyword>
<dbReference type="Gene3D" id="3.30.460.40">
    <property type="match status" value="1"/>
</dbReference>
<organism evidence="1 2">
    <name type="scientific">Lederbergia citrisecunda</name>
    <dbReference type="NCBI Taxonomy" id="2833583"/>
    <lineage>
        <taxon>Bacteria</taxon>
        <taxon>Bacillati</taxon>
        <taxon>Bacillota</taxon>
        <taxon>Bacilli</taxon>
        <taxon>Bacillales</taxon>
        <taxon>Bacillaceae</taxon>
        <taxon>Lederbergia</taxon>
    </lineage>
</organism>
<dbReference type="InterPro" id="IPR019646">
    <property type="entry name" value="Aminoglyc_AdlTrfase"/>
</dbReference>
<reference evidence="1 2" key="1">
    <citation type="submission" date="2021-05" db="EMBL/GenBank/DDBJ databases">
        <title>Novel Bacillus species.</title>
        <authorList>
            <person name="Liu G."/>
        </authorList>
    </citation>
    <scope>NUCLEOTIDE SEQUENCE [LARGE SCALE GENOMIC DNA]</scope>
    <source>
        <strain evidence="1 2">FJAT-49732</strain>
    </source>
</reference>
<proteinExistence type="predicted"/>
<dbReference type="AlphaFoldDB" id="A0A942TJ60"/>
<dbReference type="RefSeq" id="WP_213109812.1">
    <property type="nucleotide sequence ID" value="NZ_JAGYPJ010000001.1"/>
</dbReference>
<dbReference type="Pfam" id="PF10706">
    <property type="entry name" value="Aminoglyc_resit"/>
    <property type="match status" value="1"/>
</dbReference>
<dbReference type="Proteomes" id="UP000682713">
    <property type="component" value="Unassembled WGS sequence"/>
</dbReference>
<comment type="caution">
    <text evidence="1">The sequence shown here is derived from an EMBL/GenBank/DDBJ whole genome shotgun (WGS) entry which is preliminary data.</text>
</comment>
<sequence length="219" mass="25622">MQNIISKAVDFFAKSNFDWSICGGDAIDFFIGKTTRKHKDLDLSVFWEDRNKTISFMLNAGWRVFEACGEGKIQELYEISEFLVKRNIFCFPNSNSNCQLQPTEKDNVFQFTLANDEQIDFDYVEFLFNQRDDEKFYFSSNHSIKRSLDKAILDKAGVKFLSPEIVLLYKSTYLDTKDAKNHRHDFEMSLPYLSLEQKEWLKNALGVCHSSNHEWISSL</sequence>
<name>A0A942TJ60_9BACI</name>
<protein>
    <submittedName>
        <fullName evidence="1">Uncharacterized protein</fullName>
    </submittedName>
</protein>
<evidence type="ECO:0000313" key="2">
    <source>
        <dbReference type="Proteomes" id="UP000682713"/>
    </source>
</evidence>
<evidence type="ECO:0000313" key="1">
    <source>
        <dbReference type="EMBL" id="MBS4199106.1"/>
    </source>
</evidence>
<gene>
    <name evidence="1" type="ORF">KHA93_05470</name>
</gene>
<dbReference type="EMBL" id="JAGYPJ010000001">
    <property type="protein sequence ID" value="MBS4199106.1"/>
    <property type="molecule type" value="Genomic_DNA"/>
</dbReference>
<accession>A0A942TJ60</accession>